<reference evidence="7" key="1">
    <citation type="journal article" date="2020" name="Stud. Mycol.">
        <title>101 Dothideomycetes genomes: a test case for predicting lifestyles and emergence of pathogens.</title>
        <authorList>
            <person name="Haridas S."/>
            <person name="Albert R."/>
            <person name="Binder M."/>
            <person name="Bloem J."/>
            <person name="Labutti K."/>
            <person name="Salamov A."/>
            <person name="Andreopoulos B."/>
            <person name="Baker S."/>
            <person name="Barry K."/>
            <person name="Bills G."/>
            <person name="Bluhm B."/>
            <person name="Cannon C."/>
            <person name="Castanera R."/>
            <person name="Culley D."/>
            <person name="Daum C."/>
            <person name="Ezra D."/>
            <person name="Gonzalez J."/>
            <person name="Henrissat B."/>
            <person name="Kuo A."/>
            <person name="Liang C."/>
            <person name="Lipzen A."/>
            <person name="Lutzoni F."/>
            <person name="Magnuson J."/>
            <person name="Mondo S."/>
            <person name="Nolan M."/>
            <person name="Ohm R."/>
            <person name="Pangilinan J."/>
            <person name="Park H.-J."/>
            <person name="Ramirez L."/>
            <person name="Alfaro M."/>
            <person name="Sun H."/>
            <person name="Tritt A."/>
            <person name="Yoshinaga Y."/>
            <person name="Zwiers L.-H."/>
            <person name="Turgeon B."/>
            <person name="Goodwin S."/>
            <person name="Spatafora J."/>
            <person name="Crous P."/>
            <person name="Grigoriev I."/>
        </authorList>
    </citation>
    <scope>NUCLEOTIDE SEQUENCE</scope>
    <source>
        <strain evidence="7">CBS 123094</strain>
    </source>
</reference>
<dbReference type="PANTHER" id="PTHR22847">
    <property type="entry name" value="WD40 REPEAT PROTEIN"/>
    <property type="match status" value="1"/>
</dbReference>
<proteinExistence type="inferred from homology"/>
<sequence length="245" mass="26643">MKLKEVEGHGGGILGIEGQGINVLTISKDRSAKMWCIDKHEKDERALIHRYTLEGHTWPVLAAAYSGEVIITSSKDSVRLWSLETGSCIDVISTFSSIADLQVMPDSDTEGVQILGACTDGNLRIYSLASQEEVSCLKGHVGVIRKIGILPSSSSSGHTVVSAGYDGKVRVWVRKEGKAEWECGRVFTFSDAVRTHIERIGETNTPDERSGDVWNAQGRIFDMQIDGSTVYVVGEGPSIVTFGLK</sequence>
<evidence type="ECO:0000256" key="2">
    <source>
        <dbReference type="ARBA" id="ARBA00022737"/>
    </source>
</evidence>
<comment type="similarity">
    <text evidence="3">Belongs to the WD repeat MDV1/CAF4 family.</text>
</comment>
<protein>
    <recommendedName>
        <fullName evidence="4">Mitochondrial division protein 1</fullName>
    </recommendedName>
</protein>
<comment type="function">
    <text evidence="5">Involved in mitochondrial fission. Acts as an adapter protein required to form mitochondrial fission complexes. Formation of these complexes is required to promote constriction and fission of the mitochondrial compartment at a late step in mitochondrial division.</text>
</comment>
<dbReference type="Pfam" id="PF00400">
    <property type="entry name" value="WD40"/>
    <property type="match status" value="2"/>
</dbReference>
<dbReference type="EMBL" id="ML977638">
    <property type="protein sequence ID" value="KAF1995518.1"/>
    <property type="molecule type" value="Genomic_DNA"/>
</dbReference>
<dbReference type="InterPro" id="IPR015943">
    <property type="entry name" value="WD40/YVTN_repeat-like_dom_sf"/>
</dbReference>
<dbReference type="Gene3D" id="2.130.10.10">
    <property type="entry name" value="YVTN repeat-like/Quinoprotein amine dehydrogenase"/>
    <property type="match status" value="1"/>
</dbReference>
<dbReference type="SMART" id="SM00320">
    <property type="entry name" value="WD40"/>
    <property type="match status" value="3"/>
</dbReference>
<gene>
    <name evidence="7" type="ORF">P154DRAFT_566690</name>
</gene>
<name>A0A6A5W373_9PLEO</name>
<evidence type="ECO:0000313" key="7">
    <source>
        <dbReference type="EMBL" id="KAF1995518.1"/>
    </source>
</evidence>
<dbReference type="GO" id="GO:1990234">
    <property type="term" value="C:transferase complex"/>
    <property type="evidence" value="ECO:0007669"/>
    <property type="project" value="UniProtKB-ARBA"/>
</dbReference>
<feature type="repeat" description="WD" evidence="6">
    <location>
        <begin position="53"/>
        <end position="91"/>
    </location>
</feature>
<evidence type="ECO:0000256" key="1">
    <source>
        <dbReference type="ARBA" id="ARBA00022574"/>
    </source>
</evidence>
<keyword evidence="1 6" id="KW-0853">WD repeat</keyword>
<evidence type="ECO:0000313" key="8">
    <source>
        <dbReference type="Proteomes" id="UP000799779"/>
    </source>
</evidence>
<evidence type="ECO:0000256" key="6">
    <source>
        <dbReference type="PROSITE-ProRule" id="PRU00221"/>
    </source>
</evidence>
<dbReference type="OrthoDB" id="19711at2759"/>
<dbReference type="InterPro" id="IPR001680">
    <property type="entry name" value="WD40_rpt"/>
</dbReference>
<organism evidence="7 8">
    <name type="scientific">Amniculicola lignicola CBS 123094</name>
    <dbReference type="NCBI Taxonomy" id="1392246"/>
    <lineage>
        <taxon>Eukaryota</taxon>
        <taxon>Fungi</taxon>
        <taxon>Dikarya</taxon>
        <taxon>Ascomycota</taxon>
        <taxon>Pezizomycotina</taxon>
        <taxon>Dothideomycetes</taxon>
        <taxon>Pleosporomycetidae</taxon>
        <taxon>Pleosporales</taxon>
        <taxon>Amniculicolaceae</taxon>
        <taxon>Amniculicola</taxon>
    </lineage>
</organism>
<dbReference type="PROSITE" id="PS50082">
    <property type="entry name" value="WD_REPEATS_2"/>
    <property type="match status" value="2"/>
</dbReference>
<dbReference type="PANTHER" id="PTHR22847:SF637">
    <property type="entry name" value="WD REPEAT DOMAIN 5B"/>
    <property type="match status" value="1"/>
</dbReference>
<accession>A0A6A5W373</accession>
<dbReference type="Proteomes" id="UP000799779">
    <property type="component" value="Unassembled WGS sequence"/>
</dbReference>
<evidence type="ECO:0000256" key="4">
    <source>
        <dbReference type="ARBA" id="ARBA00039789"/>
    </source>
</evidence>
<evidence type="ECO:0000256" key="5">
    <source>
        <dbReference type="ARBA" id="ARBA00043913"/>
    </source>
</evidence>
<dbReference type="AlphaFoldDB" id="A0A6A5W373"/>
<evidence type="ECO:0000256" key="3">
    <source>
        <dbReference type="ARBA" id="ARBA00038415"/>
    </source>
</evidence>
<dbReference type="InterPro" id="IPR036322">
    <property type="entry name" value="WD40_repeat_dom_sf"/>
</dbReference>
<dbReference type="SUPFAM" id="SSF50978">
    <property type="entry name" value="WD40 repeat-like"/>
    <property type="match status" value="1"/>
</dbReference>
<feature type="repeat" description="WD" evidence="6">
    <location>
        <begin position="137"/>
        <end position="172"/>
    </location>
</feature>
<keyword evidence="2" id="KW-0677">Repeat</keyword>
<keyword evidence="8" id="KW-1185">Reference proteome</keyword>